<feature type="transmembrane region" description="Helical" evidence="8">
    <location>
        <begin position="193"/>
        <end position="213"/>
    </location>
</feature>
<dbReference type="Proteomes" id="UP000006898">
    <property type="component" value="Chromosome"/>
</dbReference>
<feature type="transmembrane region" description="Helical" evidence="8">
    <location>
        <begin position="415"/>
        <end position="434"/>
    </location>
</feature>
<dbReference type="STRING" id="671143.DAMO_0200"/>
<dbReference type="PATRIC" id="fig|671143.5.peg.171"/>
<dbReference type="GO" id="GO:0034204">
    <property type="term" value="P:lipid translocation"/>
    <property type="evidence" value="ECO:0007669"/>
    <property type="project" value="TreeGrafter"/>
</dbReference>
<feature type="transmembrane region" description="Helical" evidence="8">
    <location>
        <begin position="168"/>
        <end position="187"/>
    </location>
</feature>
<keyword evidence="5" id="KW-0573">Peptidoglycan synthesis</keyword>
<feature type="transmembrane region" description="Helical" evidence="8">
    <location>
        <begin position="270"/>
        <end position="293"/>
    </location>
</feature>
<evidence type="ECO:0000256" key="6">
    <source>
        <dbReference type="ARBA" id="ARBA00022989"/>
    </source>
</evidence>
<evidence type="ECO:0000256" key="3">
    <source>
        <dbReference type="ARBA" id="ARBA00022692"/>
    </source>
</evidence>
<protein>
    <recommendedName>
        <fullName evidence="11">Lipid II flippase MurJ</fullName>
    </recommendedName>
</protein>
<keyword evidence="2" id="KW-1003">Cell membrane</keyword>
<dbReference type="InterPro" id="IPR051050">
    <property type="entry name" value="Lipid_II_flippase_MurJ/MviN"/>
</dbReference>
<feature type="transmembrane region" description="Helical" evidence="8">
    <location>
        <begin position="96"/>
        <end position="120"/>
    </location>
</feature>
<dbReference type="KEGG" id="mox:DAMO_0200"/>
<evidence type="ECO:0000256" key="5">
    <source>
        <dbReference type="ARBA" id="ARBA00022984"/>
    </source>
</evidence>
<feature type="transmembrane region" description="Helical" evidence="8">
    <location>
        <begin position="389"/>
        <end position="409"/>
    </location>
</feature>
<dbReference type="PANTHER" id="PTHR47019:SF1">
    <property type="entry name" value="LIPID II FLIPPASE MURJ"/>
    <property type="match status" value="1"/>
</dbReference>
<keyword evidence="3 8" id="KW-0812">Transmembrane</keyword>
<dbReference type="GO" id="GO:0009252">
    <property type="term" value="P:peptidoglycan biosynthetic process"/>
    <property type="evidence" value="ECO:0007669"/>
    <property type="project" value="UniProtKB-KW"/>
</dbReference>
<feature type="transmembrane region" description="Helical" evidence="8">
    <location>
        <begin position="12"/>
        <end position="39"/>
    </location>
</feature>
<keyword evidence="6 8" id="KW-1133">Transmembrane helix</keyword>
<dbReference type="GO" id="GO:0005886">
    <property type="term" value="C:plasma membrane"/>
    <property type="evidence" value="ECO:0007669"/>
    <property type="project" value="UniProtKB-SubCell"/>
</dbReference>
<evidence type="ECO:0000313" key="9">
    <source>
        <dbReference type="EMBL" id="CBE67304.1"/>
    </source>
</evidence>
<dbReference type="EMBL" id="FP565575">
    <property type="protein sequence ID" value="CBE67304.1"/>
    <property type="molecule type" value="Genomic_DNA"/>
</dbReference>
<dbReference type="PANTHER" id="PTHR47019">
    <property type="entry name" value="LIPID II FLIPPASE MURJ"/>
    <property type="match status" value="1"/>
</dbReference>
<dbReference type="InterPro" id="IPR004268">
    <property type="entry name" value="MurJ"/>
</dbReference>
<dbReference type="AlphaFoldDB" id="D5MIF4"/>
<feature type="transmembrane region" description="Helical" evidence="8">
    <location>
        <begin position="314"/>
        <end position="338"/>
    </location>
</feature>
<keyword evidence="7 8" id="KW-0472">Membrane</keyword>
<dbReference type="GO" id="GO:0015648">
    <property type="term" value="F:lipid-linked peptidoglycan transporter activity"/>
    <property type="evidence" value="ECO:0007669"/>
    <property type="project" value="TreeGrafter"/>
</dbReference>
<feature type="transmembrane region" description="Helical" evidence="8">
    <location>
        <begin position="51"/>
        <end position="76"/>
    </location>
</feature>
<proteinExistence type="predicted"/>
<reference evidence="9 10" key="1">
    <citation type="journal article" date="2010" name="Nature">
        <title>Nitrite-driven anaerobic methane oxidation by oxygenic bacteria.</title>
        <authorList>
            <person name="Ettwig K.F."/>
            <person name="Butler M.K."/>
            <person name="Le Paslier D."/>
            <person name="Pelletier E."/>
            <person name="Mangenot S."/>
            <person name="Kuypers M.M.M."/>
            <person name="Schreiber F."/>
            <person name="Dutilh B.E."/>
            <person name="Zedelius J."/>
            <person name="de Beer D."/>
            <person name="Gloerich J."/>
            <person name="Wessels H.J.C.T."/>
            <person name="van Allen T."/>
            <person name="Luesken F."/>
            <person name="Wu M."/>
            <person name="van de Pas-Schoonen K.T."/>
            <person name="Op den Camp H.J.M."/>
            <person name="Janssen-Megens E.M."/>
            <person name="Francoijs K-J."/>
            <person name="Stunnenberg H."/>
            <person name="Weissenbach J."/>
            <person name="Jetten M.S.M."/>
            <person name="Strous M."/>
        </authorList>
    </citation>
    <scope>NUCLEOTIDE SEQUENCE [LARGE SCALE GENOMIC DNA]</scope>
</reference>
<feature type="transmembrane region" description="Helical" evidence="8">
    <location>
        <begin position="233"/>
        <end position="250"/>
    </location>
</feature>
<evidence type="ECO:0000256" key="1">
    <source>
        <dbReference type="ARBA" id="ARBA00004651"/>
    </source>
</evidence>
<evidence type="ECO:0000256" key="2">
    <source>
        <dbReference type="ARBA" id="ARBA00022475"/>
    </source>
</evidence>
<name>D5MIF4_METO1</name>
<dbReference type="PRINTS" id="PR01806">
    <property type="entry name" value="VIRFACTRMVIN"/>
</dbReference>
<feature type="transmembrane region" description="Helical" evidence="8">
    <location>
        <begin position="350"/>
        <end position="368"/>
    </location>
</feature>
<feature type="transmembrane region" description="Helical" evidence="8">
    <location>
        <begin position="446"/>
        <end position="468"/>
    </location>
</feature>
<evidence type="ECO:0000256" key="4">
    <source>
        <dbReference type="ARBA" id="ARBA00022960"/>
    </source>
</evidence>
<feature type="transmembrane region" description="Helical" evidence="8">
    <location>
        <begin position="140"/>
        <end position="161"/>
    </location>
</feature>
<sequence>MFRRLLVSHQSVIGASMILSIGNLLTMALGYVFTLVIVWNFGATGSSDAYYLSMTACAFLTGILEGCLMGSMVPAFATQQFQSLVAAERNRQWSSLLNLLLVITLFLAAVMLLWADTVIAFLGPTLDVTTRTTTARLTRLLVPTILLLPIASFFAASLNSLNKFASRVIANAISGLCSTGIAVGLVGHLGVYALGWAVSVGALVRVLVMGLAIHYSGFRYYPSARFRLRSSNAIGGLFVPILLLSILLTVRETAVKSLATMAGSGALTAFSLGIQLADLPLGIVVSTFGSAVLPTLSKLWSEHAKREFMNAVMAVLRTGLFLTIPAAIGIIILGGPIIQAVFQRGAFDSRAVHLTMLVVMFYAIGLPFRGANDALGSALYATRDAWRQVLFSGSGVVIALGTGILLLPYFAGPGLAASLSLGNAVNCFFHLRFLHRRLDVRPDMQGVWFVLKAIGAALAMAAIVLLAYKLLVTVAGEVSGLRGVLALGILACMGAGVYLAMGRLVSLRESVVIRNAVLARLAKKGEQGV</sequence>
<keyword evidence="4" id="KW-0133">Cell shape</keyword>
<feature type="transmembrane region" description="Helical" evidence="8">
    <location>
        <begin position="480"/>
        <end position="500"/>
    </location>
</feature>
<gene>
    <name evidence="9" type="ORF">DAMO_0200</name>
</gene>
<evidence type="ECO:0008006" key="11">
    <source>
        <dbReference type="Google" id="ProtNLM"/>
    </source>
</evidence>
<evidence type="ECO:0000313" key="10">
    <source>
        <dbReference type="Proteomes" id="UP000006898"/>
    </source>
</evidence>
<evidence type="ECO:0000256" key="7">
    <source>
        <dbReference type="ARBA" id="ARBA00023136"/>
    </source>
</evidence>
<accession>D5MIF4</accession>
<organism evidence="9 10">
    <name type="scientific">Methylomirabilis oxygeniifera</name>
    <dbReference type="NCBI Taxonomy" id="671143"/>
    <lineage>
        <taxon>Bacteria</taxon>
        <taxon>Candidatus Methylomirabilota</taxon>
        <taxon>Candidatus Methylomirabilia</taxon>
        <taxon>Candidatus Methylomirabilales</taxon>
        <taxon>Candidatus Methylomirabilaceae</taxon>
        <taxon>Candidatus Methylomirabilis</taxon>
    </lineage>
</organism>
<comment type="subcellular location">
    <subcellularLocation>
        <location evidence="1">Cell membrane</location>
        <topology evidence="1">Multi-pass membrane protein</topology>
    </subcellularLocation>
</comment>
<dbReference type="HOGENOM" id="CLU_006797_4_1_0"/>
<evidence type="ECO:0000256" key="8">
    <source>
        <dbReference type="SAM" id="Phobius"/>
    </source>
</evidence>
<dbReference type="eggNOG" id="COG0728">
    <property type="taxonomic scope" value="Bacteria"/>
</dbReference>
<dbReference type="GO" id="GO:0008360">
    <property type="term" value="P:regulation of cell shape"/>
    <property type="evidence" value="ECO:0007669"/>
    <property type="project" value="UniProtKB-KW"/>
</dbReference>
<dbReference type="Pfam" id="PF03023">
    <property type="entry name" value="MurJ"/>
    <property type="match status" value="1"/>
</dbReference>